<protein>
    <submittedName>
        <fullName evidence="2">Putative membrane protein</fullName>
    </submittedName>
</protein>
<reference evidence="2 3" key="1">
    <citation type="journal article" date="2015" name="Nature">
        <title>rRNA introns, odd ribosomes, and small enigmatic genomes across a large radiation of phyla.</title>
        <authorList>
            <person name="Brown C.T."/>
            <person name="Hug L.A."/>
            <person name="Thomas B.C."/>
            <person name="Sharon I."/>
            <person name="Castelle C.J."/>
            <person name="Singh A."/>
            <person name="Wilkins M.J."/>
            <person name="Williams K.H."/>
            <person name="Banfield J.F."/>
        </authorList>
    </citation>
    <scope>NUCLEOTIDE SEQUENCE [LARGE SCALE GENOMIC DNA]</scope>
</reference>
<feature type="transmembrane region" description="Helical" evidence="1">
    <location>
        <begin position="282"/>
        <end position="303"/>
    </location>
</feature>
<evidence type="ECO:0000256" key="1">
    <source>
        <dbReference type="SAM" id="Phobius"/>
    </source>
</evidence>
<feature type="transmembrane region" description="Helical" evidence="1">
    <location>
        <begin position="241"/>
        <end position="262"/>
    </location>
</feature>
<comment type="caution">
    <text evidence="2">The sequence shown here is derived from an EMBL/GenBank/DDBJ whole genome shotgun (WGS) entry which is preliminary data.</text>
</comment>
<gene>
    <name evidence="2" type="ORF">UV33_C0012G0004</name>
</gene>
<feature type="transmembrane region" description="Helical" evidence="1">
    <location>
        <begin position="333"/>
        <end position="353"/>
    </location>
</feature>
<proteinExistence type="predicted"/>
<feature type="transmembrane region" description="Helical" evidence="1">
    <location>
        <begin position="214"/>
        <end position="234"/>
    </location>
</feature>
<feature type="transmembrane region" description="Helical" evidence="1">
    <location>
        <begin position="362"/>
        <end position="380"/>
    </location>
</feature>
<name>A0A0G1AW17_9BACT</name>
<feature type="transmembrane region" description="Helical" evidence="1">
    <location>
        <begin position="310"/>
        <end position="327"/>
    </location>
</feature>
<dbReference type="Proteomes" id="UP000034135">
    <property type="component" value="Unassembled WGS sequence"/>
</dbReference>
<feature type="transmembrane region" description="Helical" evidence="1">
    <location>
        <begin position="132"/>
        <end position="150"/>
    </location>
</feature>
<sequence>MIKGHIISVLIFTTISLIVLGLNAFPNYYAYINTPADKSFSGQASWFDPWDINVYVSAIKWGQQGNILLANSYTTEGHTPVLMYPIYTLSGYIFPSVPPYLSFYFLAIIFGFLLLITILGLAKIFFSRNFEILIATTLIALGGGVGWLFFPSIQSGDLFITGFTFASHFQRPHEALGIIFYLLSLIFFFKAATLKKIFFNLLSLGALLPLMLFYPYYFLSYALICGFYSLLIFLKNNDKKPFIYVFINASLVIPFILIYLNHLRGSQGFSGVVSQQLNNPDIFQLVLGYGIISIFMVYQAIYLKKDKTTVFLNIWFFSSLLLSFLPFGFSRFYLRALFFPAVILSLLSLELISSKLHLSKKFLISILLVILPLSSFYMSYKRVAEVENNNHWYYLKSTEREALEFLDTKTPKGSGVLASYTMGNYIPANTNNKVYFGHLLQTPDAEEKINNIIMFYSNKFSEDDAAEFVKEAGITYIIFGPEERNITLSNSQSMDLKYKFLHPVFKNPEVIIYTF</sequence>
<keyword evidence="1" id="KW-0812">Transmembrane</keyword>
<feature type="transmembrane region" description="Helical" evidence="1">
    <location>
        <begin position="175"/>
        <end position="194"/>
    </location>
</feature>
<dbReference type="EMBL" id="LCEB01000012">
    <property type="protein sequence ID" value="KKS65144.1"/>
    <property type="molecule type" value="Genomic_DNA"/>
</dbReference>
<dbReference type="AlphaFoldDB" id="A0A0G1AW17"/>
<accession>A0A0G1AW17</accession>
<feature type="transmembrane region" description="Helical" evidence="1">
    <location>
        <begin position="103"/>
        <end position="126"/>
    </location>
</feature>
<feature type="transmembrane region" description="Helical" evidence="1">
    <location>
        <begin position="6"/>
        <end position="25"/>
    </location>
</feature>
<evidence type="ECO:0000313" key="3">
    <source>
        <dbReference type="Proteomes" id="UP000034135"/>
    </source>
</evidence>
<organism evidence="2 3">
    <name type="scientific">Candidatus Daviesbacteria bacterium GW2011_GWA1_42_6</name>
    <dbReference type="NCBI Taxonomy" id="1618420"/>
    <lineage>
        <taxon>Bacteria</taxon>
        <taxon>Candidatus Daviesiibacteriota</taxon>
    </lineage>
</organism>
<keyword evidence="1" id="KW-1133">Transmembrane helix</keyword>
<keyword evidence="1" id="KW-0472">Membrane</keyword>
<evidence type="ECO:0000313" key="2">
    <source>
        <dbReference type="EMBL" id="KKS65144.1"/>
    </source>
</evidence>